<evidence type="ECO:0000256" key="10">
    <source>
        <dbReference type="SAM" id="MobiDB-lite"/>
    </source>
</evidence>
<evidence type="ECO:0000256" key="3">
    <source>
        <dbReference type="ARBA" id="ARBA00022490"/>
    </source>
</evidence>
<evidence type="ECO:0000256" key="7">
    <source>
        <dbReference type="ARBA" id="ARBA00023212"/>
    </source>
</evidence>
<keyword evidence="8" id="KW-0966">Cell projection</keyword>
<accession>A0AAN9A8M7</accession>
<protein>
    <submittedName>
        <fullName evidence="11">Uncharacterized protein</fullName>
    </submittedName>
</protein>
<comment type="subcellular location">
    <subcellularLocation>
        <location evidence="1">Cell projection</location>
        <location evidence="1">Cilium</location>
    </subcellularLocation>
    <subcellularLocation>
        <location evidence="2">Cytoplasm</location>
        <location evidence="2">Cytoskeleton</location>
    </subcellularLocation>
</comment>
<dbReference type="Proteomes" id="UP001381693">
    <property type="component" value="Unassembled WGS sequence"/>
</dbReference>
<evidence type="ECO:0000256" key="2">
    <source>
        <dbReference type="ARBA" id="ARBA00004245"/>
    </source>
</evidence>
<sequence>MSITPRFSSRIDETLSDVDMSQEVFALLSHLAQIRGSAKDEEGGAGETVSHVKDLLAKWLQDIRSCRPNKQQDGSHDLDGATTSNSPIQAHRRPSEPEEKMAKSGLDLKPENQNAEAAKLPSLYGDTSQDDCEQDSLTSLQAQVREVVERVGSAGRGAGADGGVSEADLDVGRELKWRRTALSRLQEYRSREDARTAQLTSYKVDHNLPLKDAGEEGDGEGPQAEEEQDQHIEDEITVPPVSTTVEEVESLLWGLLGKVDIDSKNSQQKIKDVASAQLALLQQVNQRRAEWGHPPYNLTHQQQHLDVKVTDEIVNEFYCDLLDLDEPLESSGRYGAGDSTQRGTITSRRTKSSPRTPATDSDRKLRYHGKKNSEERDIPPLSLSGSPRAAKYGKTPRTATTSRTLTTSRTARTGQTGATTTRTPKTHRSGKGRKSVRDSPKPPPAPRPMMTLDQVQEIQRRRTGYLTAITQVPEAIQDVAKEADQTLLELGRQVDEERGCLAWAVLRAGQLVKSTGVRIKHRDDEKKLRMALRERIKERQVVKEKVLALRERIHEYDKEIECLVSLEEEIERAFNHLVTDNAQFEVQLTRYFESRAVPGLVRRQSEGISSLKTLVSSSSEDAESGDDDGADSGDNDSGLGTDEARMDENGPRPPGCDPAVFSLVTLLRDLRWQVSSAVDKSRRERTGEERRHAAVLRRLVRANHLCHSALSSLTSLQGERDRELGAIPTIIWLRRSQTDRNIETLTELPYPNIQSDSLAAVRWGRRSRGTLPSLLTLDHLQQLEQRLAQAKKAQELAIRKHRESRAERRTLTHQVAELRHDLENLQQAYQITRECKLGLGADANLEEIKGKLETGLDLRWPGKVASQLTRHDANVSQLQKDYTGKMRELRALQKEEAALAAHILALRQEKDHLHYHLAQSTSATSAVKPKPGKPKGRQVGQVQELERLRGMIAQQDITILALRREISTLRCKTGSVTLPGAPPPPPSKFRPSSSSVHTPSTHRSEPTYGAFSSTRPTTGTESSEVMVEEELVFADDDCTSAYDEEEGDVDEDSDNSSNGESCI</sequence>
<feature type="compositionally biased region" description="Basic and acidic residues" evidence="10">
    <location>
        <begin position="93"/>
        <end position="110"/>
    </location>
</feature>
<keyword evidence="5" id="KW-0677">Repeat</keyword>
<feature type="compositionally biased region" description="Basic residues" evidence="10">
    <location>
        <begin position="424"/>
        <end position="434"/>
    </location>
</feature>
<evidence type="ECO:0000256" key="8">
    <source>
        <dbReference type="ARBA" id="ARBA00023273"/>
    </source>
</evidence>
<feature type="coiled-coil region" evidence="9">
    <location>
        <begin position="780"/>
        <end position="835"/>
    </location>
</feature>
<evidence type="ECO:0000256" key="4">
    <source>
        <dbReference type="ARBA" id="ARBA00022574"/>
    </source>
</evidence>
<keyword evidence="4" id="KW-0853">WD repeat</keyword>
<feature type="region of interest" description="Disordered" evidence="10">
    <location>
        <begin position="206"/>
        <end position="234"/>
    </location>
</feature>
<feature type="compositionally biased region" description="Low complexity" evidence="10">
    <location>
        <begin position="395"/>
        <end position="423"/>
    </location>
</feature>
<name>A0AAN9A8M7_HALRR</name>
<feature type="compositionally biased region" description="Acidic residues" evidence="10">
    <location>
        <begin position="620"/>
        <end position="634"/>
    </location>
</feature>
<feature type="compositionally biased region" description="Acidic residues" evidence="10">
    <location>
        <begin position="1026"/>
        <end position="1054"/>
    </location>
</feature>
<evidence type="ECO:0000256" key="5">
    <source>
        <dbReference type="ARBA" id="ARBA00022737"/>
    </source>
</evidence>
<organism evidence="11 12">
    <name type="scientific">Halocaridina rubra</name>
    <name type="common">Hawaiian red shrimp</name>
    <dbReference type="NCBI Taxonomy" id="373956"/>
    <lineage>
        <taxon>Eukaryota</taxon>
        <taxon>Metazoa</taxon>
        <taxon>Ecdysozoa</taxon>
        <taxon>Arthropoda</taxon>
        <taxon>Crustacea</taxon>
        <taxon>Multicrustacea</taxon>
        <taxon>Malacostraca</taxon>
        <taxon>Eumalacostraca</taxon>
        <taxon>Eucarida</taxon>
        <taxon>Decapoda</taxon>
        <taxon>Pleocyemata</taxon>
        <taxon>Caridea</taxon>
        <taxon>Atyoidea</taxon>
        <taxon>Atyidae</taxon>
        <taxon>Halocaridina</taxon>
    </lineage>
</organism>
<feature type="compositionally biased region" description="Low complexity" evidence="10">
    <location>
        <begin position="989"/>
        <end position="1001"/>
    </location>
</feature>
<proteinExistence type="predicted"/>
<dbReference type="EMBL" id="JAXCGZ010007945">
    <property type="protein sequence ID" value="KAK7078219.1"/>
    <property type="molecule type" value="Genomic_DNA"/>
</dbReference>
<keyword evidence="12" id="KW-1185">Reference proteome</keyword>
<reference evidence="11 12" key="1">
    <citation type="submission" date="2023-11" db="EMBL/GenBank/DDBJ databases">
        <title>Halocaridina rubra genome assembly.</title>
        <authorList>
            <person name="Smith C."/>
        </authorList>
    </citation>
    <scope>NUCLEOTIDE SEQUENCE [LARGE SCALE GENOMIC DNA]</scope>
    <source>
        <strain evidence="11">EP-1</strain>
        <tissue evidence="11">Whole</tissue>
    </source>
</reference>
<evidence type="ECO:0000256" key="6">
    <source>
        <dbReference type="ARBA" id="ARBA00023054"/>
    </source>
</evidence>
<keyword evidence="7" id="KW-0206">Cytoskeleton</keyword>
<feature type="region of interest" description="Disordered" evidence="10">
    <location>
        <begin position="973"/>
        <end position="1063"/>
    </location>
</feature>
<feature type="region of interest" description="Disordered" evidence="10">
    <location>
        <begin position="612"/>
        <end position="655"/>
    </location>
</feature>
<dbReference type="AlphaFoldDB" id="A0AAN9A8M7"/>
<feature type="compositionally biased region" description="Polar residues" evidence="10">
    <location>
        <begin position="338"/>
        <end position="359"/>
    </location>
</feature>
<comment type="caution">
    <text evidence="11">The sequence shown here is derived from an EMBL/GenBank/DDBJ whole genome shotgun (WGS) entry which is preliminary data.</text>
</comment>
<dbReference type="PANTHER" id="PTHR14885:SF3">
    <property type="entry name" value="CILIA- AND FLAGELLA-ASSOCIATED PROTEIN 44"/>
    <property type="match status" value="1"/>
</dbReference>
<gene>
    <name evidence="11" type="ORF">SK128_023520</name>
</gene>
<evidence type="ECO:0000256" key="9">
    <source>
        <dbReference type="SAM" id="Coils"/>
    </source>
</evidence>
<dbReference type="GO" id="GO:0005929">
    <property type="term" value="C:cilium"/>
    <property type="evidence" value="ECO:0007669"/>
    <property type="project" value="UniProtKB-SubCell"/>
</dbReference>
<feature type="coiled-coil region" evidence="9">
    <location>
        <begin position="875"/>
        <end position="909"/>
    </location>
</feature>
<keyword evidence="6 9" id="KW-0175">Coiled coil</keyword>
<feature type="region of interest" description="Disordered" evidence="10">
    <location>
        <begin position="328"/>
        <end position="452"/>
    </location>
</feature>
<feature type="compositionally biased region" description="Polar residues" evidence="10">
    <location>
        <begin position="1010"/>
        <end position="1020"/>
    </location>
</feature>
<feature type="region of interest" description="Disordered" evidence="10">
    <location>
        <begin position="919"/>
        <end position="941"/>
    </location>
</feature>
<feature type="compositionally biased region" description="Acidic residues" evidence="10">
    <location>
        <begin position="215"/>
        <end position="228"/>
    </location>
</feature>
<evidence type="ECO:0000313" key="11">
    <source>
        <dbReference type="EMBL" id="KAK7078219.1"/>
    </source>
</evidence>
<evidence type="ECO:0000256" key="1">
    <source>
        <dbReference type="ARBA" id="ARBA00004138"/>
    </source>
</evidence>
<evidence type="ECO:0000313" key="12">
    <source>
        <dbReference type="Proteomes" id="UP001381693"/>
    </source>
</evidence>
<dbReference type="PANTHER" id="PTHR14885">
    <property type="entry name" value="CILIA- AND FLAGELLA-ASSOCIATED PROTEIN 43-RELATED"/>
    <property type="match status" value="1"/>
</dbReference>
<dbReference type="GO" id="GO:0005856">
    <property type="term" value="C:cytoskeleton"/>
    <property type="evidence" value="ECO:0007669"/>
    <property type="project" value="UniProtKB-SubCell"/>
</dbReference>
<feature type="region of interest" description="Disordered" evidence="10">
    <location>
        <begin position="67"/>
        <end position="111"/>
    </location>
</feature>
<keyword evidence="3" id="KW-0963">Cytoplasm</keyword>